<name>A0A6A6SRN7_9PLEO</name>
<evidence type="ECO:0000313" key="1">
    <source>
        <dbReference type="EMBL" id="KAF2649641.1"/>
    </source>
</evidence>
<dbReference type="PANTHER" id="PTHR42085">
    <property type="entry name" value="F-BOX DOMAIN-CONTAINING PROTEIN"/>
    <property type="match status" value="1"/>
</dbReference>
<dbReference type="OrthoDB" id="5229512at2759"/>
<evidence type="ECO:0000313" key="2">
    <source>
        <dbReference type="Proteomes" id="UP000799324"/>
    </source>
</evidence>
<sequence length="418" mass="47805">MEAGTLQPFRFLDLPRELRDKIYKICLCSFYKCPGKQVLKASLWPERSNLKCAIAISLLCTNKQIYHEGFEVMVKTNRFVLIEFEDVIPLQPILTNLYTPIVTVDSKAIDRVKGVVLVVHISGDTQAQSRDDSTAPTRILILARDLEIFCSDLADFGLHCEDLVRWDLSLILGSSMRPSSGPDPLTNFYTSKVQRELLEPFLTFVRGFKNVHIHGNVDQELRTSVCYQLRRNPDWNAEEVSRDLEAANEKGYRLLHDGEYKDAFETGWRGALRIEGLQTRRDGTWNMLIHHGRRSFLDRIAHAYFLTRLNIADAGLSLLRIETDSSLSLAVEYDLHLATVSLQAGHWSQGYQWLPLDKELAMLHHRQALFLRLGSNPDNVNAALQAIIAALYKEPDNPTMMRDRDDIIAWKLSIDPRE</sequence>
<organism evidence="1 2">
    <name type="scientific">Lophiostoma macrostomum CBS 122681</name>
    <dbReference type="NCBI Taxonomy" id="1314788"/>
    <lineage>
        <taxon>Eukaryota</taxon>
        <taxon>Fungi</taxon>
        <taxon>Dikarya</taxon>
        <taxon>Ascomycota</taxon>
        <taxon>Pezizomycotina</taxon>
        <taxon>Dothideomycetes</taxon>
        <taxon>Pleosporomycetidae</taxon>
        <taxon>Pleosporales</taxon>
        <taxon>Lophiostomataceae</taxon>
        <taxon>Lophiostoma</taxon>
    </lineage>
</organism>
<reference evidence="1" key="1">
    <citation type="journal article" date="2020" name="Stud. Mycol.">
        <title>101 Dothideomycetes genomes: a test case for predicting lifestyles and emergence of pathogens.</title>
        <authorList>
            <person name="Haridas S."/>
            <person name="Albert R."/>
            <person name="Binder M."/>
            <person name="Bloem J."/>
            <person name="Labutti K."/>
            <person name="Salamov A."/>
            <person name="Andreopoulos B."/>
            <person name="Baker S."/>
            <person name="Barry K."/>
            <person name="Bills G."/>
            <person name="Bluhm B."/>
            <person name="Cannon C."/>
            <person name="Castanera R."/>
            <person name="Culley D."/>
            <person name="Daum C."/>
            <person name="Ezra D."/>
            <person name="Gonzalez J."/>
            <person name="Henrissat B."/>
            <person name="Kuo A."/>
            <person name="Liang C."/>
            <person name="Lipzen A."/>
            <person name="Lutzoni F."/>
            <person name="Magnuson J."/>
            <person name="Mondo S."/>
            <person name="Nolan M."/>
            <person name="Ohm R."/>
            <person name="Pangilinan J."/>
            <person name="Park H.-J."/>
            <person name="Ramirez L."/>
            <person name="Alfaro M."/>
            <person name="Sun H."/>
            <person name="Tritt A."/>
            <person name="Yoshinaga Y."/>
            <person name="Zwiers L.-H."/>
            <person name="Turgeon B."/>
            <person name="Goodwin S."/>
            <person name="Spatafora J."/>
            <person name="Crous P."/>
            <person name="Grigoriev I."/>
        </authorList>
    </citation>
    <scope>NUCLEOTIDE SEQUENCE</scope>
    <source>
        <strain evidence="1">CBS 122681</strain>
    </source>
</reference>
<dbReference type="AlphaFoldDB" id="A0A6A6SRN7"/>
<dbReference type="InterPro" id="IPR038883">
    <property type="entry name" value="AN11006-like"/>
</dbReference>
<proteinExistence type="predicted"/>
<accession>A0A6A6SRN7</accession>
<dbReference type="PANTHER" id="PTHR42085:SF2">
    <property type="entry name" value="F-BOX DOMAIN-CONTAINING PROTEIN"/>
    <property type="match status" value="1"/>
</dbReference>
<keyword evidence="2" id="KW-1185">Reference proteome</keyword>
<gene>
    <name evidence="1" type="ORF">K491DRAFT_668576</name>
</gene>
<dbReference type="EMBL" id="MU004484">
    <property type="protein sequence ID" value="KAF2649641.1"/>
    <property type="molecule type" value="Genomic_DNA"/>
</dbReference>
<protein>
    <submittedName>
        <fullName evidence="1">Uncharacterized protein</fullName>
    </submittedName>
</protein>
<dbReference type="Proteomes" id="UP000799324">
    <property type="component" value="Unassembled WGS sequence"/>
</dbReference>